<dbReference type="GO" id="GO:0006487">
    <property type="term" value="P:protein N-linked glycosylation"/>
    <property type="evidence" value="ECO:0007669"/>
    <property type="project" value="UniProtKB-UniRule"/>
</dbReference>
<sequence length="131" mass="14416">LKDEAVKLANYLVSRRGVQMDRSAYMLVKALQKLSHNNFQIPVVFSLASNMAVTEPSQPIQIRVSNVLGESVGDLSVNIDTVMHVSSKEVVASRVPLKRVASDTKRILYEATLDRATNRGFYTIALTAGSH</sequence>
<name>A0A0M3JLQ4_ANISI</name>
<dbReference type="AlphaFoldDB" id="A0A0M3JLQ4"/>
<feature type="domain" description="Ribophorin II second" evidence="4">
    <location>
        <begin position="43"/>
        <end position="128"/>
    </location>
</feature>
<dbReference type="GO" id="GO:0008250">
    <property type="term" value="C:oligosaccharyltransferase complex"/>
    <property type="evidence" value="ECO:0007669"/>
    <property type="project" value="UniProtKB-UniRule"/>
</dbReference>
<dbReference type="PANTHER" id="PTHR12640">
    <property type="entry name" value="RIBOPHORIN II"/>
    <property type="match status" value="1"/>
</dbReference>
<accession>A0A0M3JLQ4</accession>
<comment type="subcellular location">
    <subcellularLocation>
        <location evidence="2">Endoplasmic reticulum membrane</location>
        <topology evidence="2">Multi-pass membrane protein</topology>
    </subcellularLocation>
</comment>
<organism evidence="5">
    <name type="scientific">Anisakis simplex</name>
    <name type="common">Herring worm</name>
    <dbReference type="NCBI Taxonomy" id="6269"/>
    <lineage>
        <taxon>Eukaryota</taxon>
        <taxon>Metazoa</taxon>
        <taxon>Ecdysozoa</taxon>
        <taxon>Nematoda</taxon>
        <taxon>Chromadorea</taxon>
        <taxon>Rhabditida</taxon>
        <taxon>Spirurina</taxon>
        <taxon>Ascaridomorpha</taxon>
        <taxon>Ascaridoidea</taxon>
        <taxon>Anisakidae</taxon>
        <taxon>Anisakis</taxon>
        <taxon>Anisakis simplex complex</taxon>
    </lineage>
</organism>
<comment type="pathway">
    <text evidence="2">Protein modification; protein glycosylation.</text>
</comment>
<dbReference type="Pfam" id="PF23861">
    <property type="entry name" value="Ribophorin_II_2nd"/>
    <property type="match status" value="1"/>
</dbReference>
<comment type="similarity">
    <text evidence="2">Belongs to the SWP1 family.</text>
</comment>
<evidence type="ECO:0000259" key="4">
    <source>
        <dbReference type="Pfam" id="PF23861"/>
    </source>
</evidence>
<dbReference type="InterPro" id="IPR055375">
    <property type="entry name" value="Ribophorin_II_2nd"/>
</dbReference>
<dbReference type="PANTHER" id="PTHR12640:SF0">
    <property type="entry name" value="DOLICHYL-DIPHOSPHOOLIGOSACCHARIDE--PROTEIN GLYCOSYLTRANSFERASE SUBUNIT 2"/>
    <property type="match status" value="1"/>
</dbReference>
<comment type="subunit">
    <text evidence="1">Component of the oligosaccharyltransferase (OST) complex. OST exists in two different complex forms which contain common core subunits RPN1, RPN2, OST48, OST4, DAD1 and TMEM258, either STT3A or STT3B as catalytic subunits, and form-specific accessory subunits. STT3A complex assembly occurs through the formation of 3 subcomplexes. Subcomplex 1 contains RPN1 and TMEM258, subcomplex 2 contains the STT3A-specific subunits STT3A, DC2/OSTC, and KCP2 as well as the core subunit OST4, and subcomplex 3 contains RPN2, DAD1, and OST48. The STT3A complex can form stable complexes with the Sec61 complex or with both the Sec61 and TRAP complexes. Interacts with DDI2. Interacts with TMEM35A/NACHO.</text>
</comment>
<dbReference type="InterPro" id="IPR008814">
    <property type="entry name" value="Swp1"/>
</dbReference>
<feature type="domain" description="Ribophorin II N-terminal" evidence="3">
    <location>
        <begin position="2"/>
        <end position="35"/>
    </location>
</feature>
<reference evidence="5" key="1">
    <citation type="submission" date="2017-02" db="UniProtKB">
        <authorList>
            <consortium name="WormBaseParasite"/>
        </authorList>
    </citation>
    <scope>IDENTIFICATION</scope>
</reference>
<dbReference type="UniPathway" id="UPA00378"/>
<comment type="function">
    <text evidence="2">Subunit of the oligosaccharyl transferase (OST) complex that catalyzes the initial transfer of a defined glycan (Glc(3)Man(9)GlcNAc(2) in eukaryotes) from the lipid carrier dolichol-pyrophosphate to an asparagine residue within an Asn-X-Ser/Thr consensus motif in nascent polypeptide chains, the first step in protein N-glycosylation. N-glycosylation occurs cotranslationally and the complex associates with the Sec61 complex at the channel-forming translocon complex that mediates protein translocation across the endoplasmic reticulum (ER). All subunits are required for a maximal enzyme activity.</text>
</comment>
<evidence type="ECO:0000256" key="2">
    <source>
        <dbReference type="RuleBase" id="RU366029"/>
    </source>
</evidence>
<dbReference type="Pfam" id="PF05817">
    <property type="entry name" value="Ribophorin_II"/>
    <property type="match status" value="1"/>
</dbReference>
<dbReference type="WBParaSite" id="ASIM_0000858501-mRNA-1">
    <property type="protein sequence ID" value="ASIM_0000858501-mRNA-1"/>
    <property type="gene ID" value="ASIM_0000858501"/>
</dbReference>
<evidence type="ECO:0000256" key="1">
    <source>
        <dbReference type="ARBA" id="ARBA00046750"/>
    </source>
</evidence>
<dbReference type="InterPro" id="IPR055373">
    <property type="entry name" value="Ribophorin_II_N"/>
</dbReference>
<protein>
    <recommendedName>
        <fullName evidence="2">Dolichyl-diphosphooligosaccharide--protein glycosyltransferase subunit 2</fullName>
    </recommendedName>
    <alternativeName>
        <fullName evidence="2">Ribophorin-2</fullName>
    </alternativeName>
</protein>
<evidence type="ECO:0000259" key="3">
    <source>
        <dbReference type="Pfam" id="PF05817"/>
    </source>
</evidence>
<proteinExistence type="inferred from homology"/>
<evidence type="ECO:0000313" key="5">
    <source>
        <dbReference type="WBParaSite" id="ASIM_0000858501-mRNA-1"/>
    </source>
</evidence>
<keyword evidence="2" id="KW-0256">Endoplasmic reticulum</keyword>